<dbReference type="RefSeq" id="WP_344030927.1">
    <property type="nucleotide sequence ID" value="NZ_BAAAOB010000001.1"/>
</dbReference>
<sequence>MDLKFSFADRQPAAHDHDADGAAMPPGSRALPFSTAPSATSSELILRVSHAGGSDADAPVVGEALSGDGMSYGRSEVRVRGAASDIEALAATVRSATARVVAELGDPLSTSISRLELALGGTEASVAALLSLDPGSGPGELARASEPFQMRTGLAAGTPVVQAG</sequence>
<protein>
    <submittedName>
        <fullName evidence="2">Uncharacterized protein</fullName>
    </submittedName>
</protein>
<accession>A0ABN2LFD9</accession>
<dbReference type="EMBL" id="BAAAOB010000001">
    <property type="protein sequence ID" value="GAA1786317.1"/>
    <property type="molecule type" value="Genomic_DNA"/>
</dbReference>
<comment type="caution">
    <text evidence="2">The sequence shown here is derived from an EMBL/GenBank/DDBJ whole genome shotgun (WGS) entry which is preliminary data.</text>
</comment>
<evidence type="ECO:0000313" key="2">
    <source>
        <dbReference type="EMBL" id="GAA1786317.1"/>
    </source>
</evidence>
<proteinExistence type="predicted"/>
<feature type="region of interest" description="Disordered" evidence="1">
    <location>
        <begin position="1"/>
        <end position="28"/>
    </location>
</feature>
<dbReference type="Proteomes" id="UP001500851">
    <property type="component" value="Unassembled WGS sequence"/>
</dbReference>
<gene>
    <name evidence="2" type="ORF">GCM10009768_13980</name>
</gene>
<evidence type="ECO:0000313" key="3">
    <source>
        <dbReference type="Proteomes" id="UP001500851"/>
    </source>
</evidence>
<evidence type="ECO:0000256" key="1">
    <source>
        <dbReference type="SAM" id="MobiDB-lite"/>
    </source>
</evidence>
<reference evidence="2 3" key="1">
    <citation type="journal article" date="2019" name="Int. J. Syst. Evol. Microbiol.">
        <title>The Global Catalogue of Microorganisms (GCM) 10K type strain sequencing project: providing services to taxonomists for standard genome sequencing and annotation.</title>
        <authorList>
            <consortium name="The Broad Institute Genomics Platform"/>
            <consortium name="The Broad Institute Genome Sequencing Center for Infectious Disease"/>
            <person name="Wu L."/>
            <person name="Ma J."/>
        </authorList>
    </citation>
    <scope>NUCLEOTIDE SEQUENCE [LARGE SCALE GENOMIC DNA]</scope>
    <source>
        <strain evidence="2 3">JCM 14736</strain>
    </source>
</reference>
<name>A0ABN2LFD9_9MICO</name>
<keyword evidence="3" id="KW-1185">Reference proteome</keyword>
<organism evidence="2 3">
    <name type="scientific">Leucobacter iarius</name>
    <dbReference type="NCBI Taxonomy" id="333963"/>
    <lineage>
        <taxon>Bacteria</taxon>
        <taxon>Bacillati</taxon>
        <taxon>Actinomycetota</taxon>
        <taxon>Actinomycetes</taxon>
        <taxon>Micrococcales</taxon>
        <taxon>Microbacteriaceae</taxon>
        <taxon>Leucobacter</taxon>
    </lineage>
</organism>